<feature type="region of interest" description="Disordered" evidence="10">
    <location>
        <begin position="150"/>
        <end position="177"/>
    </location>
</feature>
<feature type="compositionally biased region" description="Low complexity" evidence="10">
    <location>
        <begin position="159"/>
        <end position="169"/>
    </location>
</feature>
<evidence type="ECO:0000313" key="13">
    <source>
        <dbReference type="Proteomes" id="UP000242525"/>
    </source>
</evidence>
<dbReference type="AlphaFoldDB" id="A0A0J9X8N9"/>
<dbReference type="SUPFAM" id="SSF53187">
    <property type="entry name" value="Zn-dependent exopeptidases"/>
    <property type="match status" value="1"/>
</dbReference>
<comment type="caution">
    <text evidence="12">The sequence shown here is derived from an EMBL/GenBank/DDBJ whole genome shotgun (WGS) entry which is preliminary data.</text>
</comment>
<name>A0A0J9X8N9_GEOCN</name>
<dbReference type="STRING" id="1173061.A0A0J9X8N9"/>
<keyword evidence="6 9" id="KW-0378">Hydrolase</keyword>
<dbReference type="GO" id="GO:0046872">
    <property type="term" value="F:metal ion binding"/>
    <property type="evidence" value="ECO:0007669"/>
    <property type="project" value="UniProtKB-KW"/>
</dbReference>
<keyword evidence="2 12" id="KW-0031">Aminopeptidase</keyword>
<sequence length="396" mass="43636">MKLSFLSNFAFSLLPFSSSSTLRKIDPGTSIHDVIKDGSNALSNLEKRGGSFPESIAHIDTIMSLQPNASRLFDTVAYLSSTFPDRYYNSNHGKMASLWLLRQIETIIASHINVNEGQSPFGNSGSRVSVSVELIEHPWKQPSLIARITPVQSSASAGNTKTQKKTNNNKNRKKKKTSVIVVSSHLDTKNFFFSGITPSPGADDNASGCATILEGFRLLLAHFTTHPDQLANEIQFHWYAGEEAGLKGSRAVLSNTTLVPRARVRAQLHQDMTGFMPRSSSSNARYFSLIRDNTNLALNKFVTLILRTLFHDSSKEGETSILEIEMNDRCGYGCSDHFAAHEAGIPVSYLFEAPLRLANPFAHTPLDTVDRLDAGKMADHARVVVGFALELGQYQF</sequence>
<evidence type="ECO:0000259" key="11">
    <source>
        <dbReference type="Pfam" id="PF04389"/>
    </source>
</evidence>
<evidence type="ECO:0000256" key="8">
    <source>
        <dbReference type="ARBA" id="ARBA00043962"/>
    </source>
</evidence>
<keyword evidence="5 9" id="KW-0732">Signal</keyword>
<dbReference type="InterPro" id="IPR045175">
    <property type="entry name" value="M28_fam"/>
</dbReference>
<feature type="chain" id="PRO_5005120563" description="Peptide hydrolase" evidence="9">
    <location>
        <begin position="20"/>
        <end position="396"/>
    </location>
</feature>
<dbReference type="Pfam" id="PF04389">
    <property type="entry name" value="Peptidase_M28"/>
    <property type="match status" value="1"/>
</dbReference>
<feature type="domain" description="Peptidase M28" evidence="11">
    <location>
        <begin position="174"/>
        <end position="386"/>
    </location>
</feature>
<dbReference type="Gene3D" id="3.40.630.10">
    <property type="entry name" value="Zn peptidases"/>
    <property type="match status" value="1"/>
</dbReference>
<accession>A0A0J9X8N9</accession>
<dbReference type="Proteomes" id="UP000242525">
    <property type="component" value="Unassembled WGS sequence"/>
</dbReference>
<keyword evidence="7 9" id="KW-0862">Zinc</keyword>
<feature type="signal peptide" evidence="9">
    <location>
        <begin position="1"/>
        <end position="19"/>
    </location>
</feature>
<evidence type="ECO:0000256" key="7">
    <source>
        <dbReference type="ARBA" id="ARBA00022833"/>
    </source>
</evidence>
<keyword evidence="4 9" id="KW-0479">Metal-binding</keyword>
<dbReference type="GO" id="GO:0006508">
    <property type="term" value="P:proteolysis"/>
    <property type="evidence" value="ECO:0007669"/>
    <property type="project" value="UniProtKB-KW"/>
</dbReference>
<keyword evidence="13" id="KW-1185">Reference proteome</keyword>
<keyword evidence="3 9" id="KW-0645">Protease</keyword>
<protein>
    <recommendedName>
        <fullName evidence="9">Peptide hydrolase</fullName>
        <ecNumber evidence="9">3.4.-.-</ecNumber>
    </recommendedName>
</protein>
<dbReference type="GO" id="GO:0008235">
    <property type="term" value="F:metalloexopeptidase activity"/>
    <property type="evidence" value="ECO:0007669"/>
    <property type="project" value="InterPro"/>
</dbReference>
<evidence type="ECO:0000256" key="3">
    <source>
        <dbReference type="ARBA" id="ARBA00022670"/>
    </source>
</evidence>
<dbReference type="PANTHER" id="PTHR12147">
    <property type="entry name" value="METALLOPEPTIDASE M28 FAMILY MEMBER"/>
    <property type="match status" value="1"/>
</dbReference>
<evidence type="ECO:0000256" key="5">
    <source>
        <dbReference type="ARBA" id="ARBA00022729"/>
    </source>
</evidence>
<dbReference type="PANTHER" id="PTHR12147:SF56">
    <property type="entry name" value="AMINOPEPTIDASE YDR415C-RELATED"/>
    <property type="match status" value="1"/>
</dbReference>
<gene>
    <name evidence="12" type="ORF">BN980_GECA04s04806g</name>
</gene>
<reference evidence="12" key="1">
    <citation type="submission" date="2014-03" db="EMBL/GenBank/DDBJ databases">
        <authorList>
            <person name="Casaregola S."/>
        </authorList>
    </citation>
    <scope>NUCLEOTIDE SEQUENCE [LARGE SCALE GENOMIC DNA]</scope>
    <source>
        <strain evidence="12">CLIB 918</strain>
    </source>
</reference>
<evidence type="ECO:0000256" key="2">
    <source>
        <dbReference type="ARBA" id="ARBA00022438"/>
    </source>
</evidence>
<evidence type="ECO:0000256" key="1">
    <source>
        <dbReference type="ARBA" id="ARBA00001947"/>
    </source>
</evidence>
<dbReference type="OrthoDB" id="2214at2759"/>
<comment type="similarity">
    <text evidence="8">Belongs to the peptidase M28 family. M28E subfamily.</text>
</comment>
<proteinExistence type="inferred from homology"/>
<organism evidence="12 13">
    <name type="scientific">Geotrichum candidum</name>
    <name type="common">Oospora lactis</name>
    <name type="synonym">Dipodascus geotrichum</name>
    <dbReference type="NCBI Taxonomy" id="1173061"/>
    <lineage>
        <taxon>Eukaryota</taxon>
        <taxon>Fungi</taxon>
        <taxon>Dikarya</taxon>
        <taxon>Ascomycota</taxon>
        <taxon>Saccharomycotina</taxon>
        <taxon>Dipodascomycetes</taxon>
        <taxon>Dipodascales</taxon>
        <taxon>Dipodascaceae</taxon>
        <taxon>Geotrichum</taxon>
    </lineage>
</organism>
<evidence type="ECO:0000256" key="10">
    <source>
        <dbReference type="SAM" id="MobiDB-lite"/>
    </source>
</evidence>
<evidence type="ECO:0000313" key="12">
    <source>
        <dbReference type="EMBL" id="CDO53132.1"/>
    </source>
</evidence>
<dbReference type="EMBL" id="CCBN010000004">
    <property type="protein sequence ID" value="CDO53132.1"/>
    <property type="molecule type" value="Genomic_DNA"/>
</dbReference>
<dbReference type="EC" id="3.4.-.-" evidence="9"/>
<evidence type="ECO:0000256" key="4">
    <source>
        <dbReference type="ARBA" id="ARBA00022723"/>
    </source>
</evidence>
<dbReference type="InterPro" id="IPR007484">
    <property type="entry name" value="Peptidase_M28"/>
</dbReference>
<comment type="cofactor">
    <cofactor evidence="1">
        <name>Zn(2+)</name>
        <dbReference type="ChEBI" id="CHEBI:29105"/>
    </cofactor>
</comment>
<dbReference type="GO" id="GO:0004177">
    <property type="term" value="F:aminopeptidase activity"/>
    <property type="evidence" value="ECO:0007669"/>
    <property type="project" value="UniProtKB-KW"/>
</dbReference>
<evidence type="ECO:0000256" key="9">
    <source>
        <dbReference type="RuleBase" id="RU361240"/>
    </source>
</evidence>
<evidence type="ECO:0000256" key="6">
    <source>
        <dbReference type="ARBA" id="ARBA00022801"/>
    </source>
</evidence>